<feature type="transmembrane region" description="Helical" evidence="1">
    <location>
        <begin position="416"/>
        <end position="439"/>
    </location>
</feature>
<evidence type="ECO:0000256" key="1">
    <source>
        <dbReference type="SAM" id="Phobius"/>
    </source>
</evidence>
<keyword evidence="1" id="KW-0472">Membrane</keyword>
<keyword evidence="1" id="KW-1133">Transmembrane helix</keyword>
<dbReference type="PANTHER" id="PTHR38360:SF1">
    <property type="entry name" value="F12P19.7"/>
    <property type="match status" value="1"/>
</dbReference>
<name>A0A7S2WNL6_9STRA</name>
<gene>
    <name evidence="3" type="ORF">RMAR1173_LOCUS14539</name>
</gene>
<dbReference type="AlphaFoldDB" id="A0A7S2WNL6"/>
<evidence type="ECO:0000313" key="3">
    <source>
        <dbReference type="EMBL" id="CAD9699295.1"/>
    </source>
</evidence>
<dbReference type="PANTHER" id="PTHR38360">
    <property type="entry name" value="OS03G0120000 PROTEIN"/>
    <property type="match status" value="1"/>
</dbReference>
<organism evidence="3">
    <name type="scientific">Rhizochromulina marina</name>
    <dbReference type="NCBI Taxonomy" id="1034831"/>
    <lineage>
        <taxon>Eukaryota</taxon>
        <taxon>Sar</taxon>
        <taxon>Stramenopiles</taxon>
        <taxon>Ochrophyta</taxon>
        <taxon>Dictyochophyceae</taxon>
        <taxon>Rhizochromulinales</taxon>
        <taxon>Rhizochromulina</taxon>
    </lineage>
</organism>
<reference evidence="3" key="1">
    <citation type="submission" date="2021-01" db="EMBL/GenBank/DDBJ databases">
        <authorList>
            <person name="Corre E."/>
            <person name="Pelletier E."/>
            <person name="Niang G."/>
            <person name="Scheremetjew M."/>
            <person name="Finn R."/>
            <person name="Kale V."/>
            <person name="Holt S."/>
            <person name="Cochrane G."/>
            <person name="Meng A."/>
            <person name="Brown T."/>
            <person name="Cohen L."/>
        </authorList>
    </citation>
    <scope>NUCLEOTIDE SEQUENCE</scope>
    <source>
        <strain evidence="3">CCMP1243</strain>
    </source>
</reference>
<dbReference type="SUPFAM" id="SSF53807">
    <property type="entry name" value="Helical backbone' metal receptor"/>
    <property type="match status" value="1"/>
</dbReference>
<protein>
    <recommendedName>
        <fullName evidence="4">Fe/B12 periplasmic-binding domain-containing protein</fullName>
    </recommendedName>
</protein>
<sequence>MSPAPATPMHHTACWALFCQLLLVAHAADDFFQDKLRVRYAVHFNVTYHNTFKIVTNDYADETIVLYARGTQPPSNLSGVDMFVEVPVTRVAVTSTTFIPWIEMLGKRTTIKAYTSSFTYVSSPCLNELYAQGKVVEAASGWSIDNAALAAQNVSVTFADAWSRHALSSAIVTSPNEDSVLKTAEYVGYFSLFYNAEADAERILDGIEERYECTAANVAQAVTGGARTQVLWAYLSFDGTTYGWSIGTCPNYYCETVWDAGGKVLETNTTGSSSVWGYPALNDTEFLAVATAADVFVYSAGNFSWAYSAKQEVLDQVPAVAARRVVDTLGRGENDWFESREAEPDVLLEDLTAVITPAAIDDHTRVWLRDPFSEASGAVNQNQTCQNASYAKEPLADTCTRMSVKSSSTGGVNREAILAGVLVPVAVVLLATIALVLALRGRLAPVCRDRGPDCVRAVPSSLTANSRENKLAEYAEVELSSPTKSPAPGPWE</sequence>
<feature type="signal peptide" evidence="2">
    <location>
        <begin position="1"/>
        <end position="27"/>
    </location>
</feature>
<evidence type="ECO:0008006" key="4">
    <source>
        <dbReference type="Google" id="ProtNLM"/>
    </source>
</evidence>
<keyword evidence="2" id="KW-0732">Signal</keyword>
<dbReference type="EMBL" id="HBHJ01022020">
    <property type="protein sequence ID" value="CAD9699295.1"/>
    <property type="molecule type" value="Transcribed_RNA"/>
</dbReference>
<feature type="chain" id="PRO_5030890488" description="Fe/B12 periplasmic-binding domain-containing protein" evidence="2">
    <location>
        <begin position="28"/>
        <end position="492"/>
    </location>
</feature>
<evidence type="ECO:0000256" key="2">
    <source>
        <dbReference type="SAM" id="SignalP"/>
    </source>
</evidence>
<accession>A0A7S2WNL6</accession>
<proteinExistence type="predicted"/>
<keyword evidence="1" id="KW-0812">Transmembrane</keyword>